<dbReference type="EMBL" id="AGNK02004556">
    <property type="status" value="NOT_ANNOTATED_CDS"/>
    <property type="molecule type" value="Genomic_DNA"/>
</dbReference>
<dbReference type="STRING" id="4555.K3YEP9"/>
<keyword evidence="4" id="KW-1185">Reference proteome</keyword>
<dbReference type="OMA" id="REFKLAC"/>
<dbReference type="EnsemblPlants" id="KQK99581">
    <property type="protein sequence ID" value="KQK99581"/>
    <property type="gene ID" value="SETIT_012715mg"/>
</dbReference>
<dbReference type="InParanoid" id="K3YEP9"/>
<dbReference type="PANTHER" id="PTHR47186:SF3">
    <property type="entry name" value="OS09G0267800 PROTEIN"/>
    <property type="match status" value="1"/>
</dbReference>
<protein>
    <recommendedName>
        <fullName evidence="2">Disease resistance R13L4/SHOC-2-like LRR domain-containing protein</fullName>
    </recommendedName>
</protein>
<dbReference type="Gene3D" id="3.80.10.10">
    <property type="entry name" value="Ribonuclease Inhibitor"/>
    <property type="match status" value="1"/>
</dbReference>
<name>K3YEP9_SETIT</name>
<dbReference type="PANTHER" id="PTHR47186">
    <property type="entry name" value="LEUCINE-RICH REPEAT-CONTAINING PROTEIN 57"/>
    <property type="match status" value="1"/>
</dbReference>
<dbReference type="HOGENOM" id="CLU_000837_14_4_1"/>
<dbReference type="Pfam" id="PF23598">
    <property type="entry name" value="LRR_14"/>
    <property type="match status" value="1"/>
</dbReference>
<reference evidence="4" key="1">
    <citation type="journal article" date="2012" name="Nat. Biotechnol.">
        <title>Reference genome sequence of the model plant Setaria.</title>
        <authorList>
            <person name="Bennetzen J.L."/>
            <person name="Schmutz J."/>
            <person name="Wang H."/>
            <person name="Percifield R."/>
            <person name="Hawkins J."/>
            <person name="Pontaroli A.C."/>
            <person name="Estep M."/>
            <person name="Feng L."/>
            <person name="Vaughn J.N."/>
            <person name="Grimwood J."/>
            <person name="Jenkins J."/>
            <person name="Barry K."/>
            <person name="Lindquist E."/>
            <person name="Hellsten U."/>
            <person name="Deshpande S."/>
            <person name="Wang X."/>
            <person name="Wu X."/>
            <person name="Mitros T."/>
            <person name="Triplett J."/>
            <person name="Yang X."/>
            <person name="Ye C.Y."/>
            <person name="Mauro-Herrera M."/>
            <person name="Wang L."/>
            <person name="Li P."/>
            <person name="Sharma M."/>
            <person name="Sharma R."/>
            <person name="Ronald P.C."/>
            <person name="Panaud O."/>
            <person name="Kellogg E.A."/>
            <person name="Brutnell T.P."/>
            <person name="Doust A.N."/>
            <person name="Tuskan G.A."/>
            <person name="Rokhsar D."/>
            <person name="Devos K.M."/>
        </authorList>
    </citation>
    <scope>NUCLEOTIDE SEQUENCE [LARGE SCALE GENOMIC DNA]</scope>
    <source>
        <strain evidence="4">cv. Yugu1</strain>
    </source>
</reference>
<evidence type="ECO:0000256" key="1">
    <source>
        <dbReference type="ARBA" id="ARBA00022737"/>
    </source>
</evidence>
<keyword evidence="1" id="KW-0677">Repeat</keyword>
<dbReference type="SUPFAM" id="SSF52047">
    <property type="entry name" value="RNI-like"/>
    <property type="match status" value="1"/>
</dbReference>
<organism evidence="3 4">
    <name type="scientific">Setaria italica</name>
    <name type="common">Foxtail millet</name>
    <name type="synonym">Panicum italicum</name>
    <dbReference type="NCBI Taxonomy" id="4555"/>
    <lineage>
        <taxon>Eukaryota</taxon>
        <taxon>Viridiplantae</taxon>
        <taxon>Streptophyta</taxon>
        <taxon>Embryophyta</taxon>
        <taxon>Tracheophyta</taxon>
        <taxon>Spermatophyta</taxon>
        <taxon>Magnoliopsida</taxon>
        <taxon>Liliopsida</taxon>
        <taxon>Poales</taxon>
        <taxon>Poaceae</taxon>
        <taxon>PACMAD clade</taxon>
        <taxon>Panicoideae</taxon>
        <taxon>Panicodae</taxon>
        <taxon>Paniceae</taxon>
        <taxon>Cenchrinae</taxon>
        <taxon>Setaria</taxon>
    </lineage>
</organism>
<dbReference type="Gramene" id="KQK99581">
    <property type="protein sequence ID" value="KQK99581"/>
    <property type="gene ID" value="SETIT_012715mg"/>
</dbReference>
<proteinExistence type="predicted"/>
<reference evidence="3" key="2">
    <citation type="submission" date="2018-08" db="UniProtKB">
        <authorList>
            <consortium name="EnsemblPlants"/>
        </authorList>
    </citation>
    <scope>IDENTIFICATION</scope>
    <source>
        <strain evidence="3">Yugu1</strain>
    </source>
</reference>
<feature type="domain" description="Disease resistance R13L4/SHOC-2-like LRR" evidence="2">
    <location>
        <begin position="25"/>
        <end position="373"/>
    </location>
</feature>
<dbReference type="AlphaFoldDB" id="K3YEP9"/>
<evidence type="ECO:0000313" key="4">
    <source>
        <dbReference type="Proteomes" id="UP000004995"/>
    </source>
</evidence>
<evidence type="ECO:0000313" key="3">
    <source>
        <dbReference type="EnsemblPlants" id="KQK99581"/>
    </source>
</evidence>
<sequence length="373" mass="41086">MTCNSRIQFTYLKPTTPSSGILSNVRSLTVFGRDEEKHDPGNFRFLRVLDLEDGIHKLFQLKYLGLGGGVPALPKQIEELENLETLDIRPTRVRQLAVDDGDFQRLAHLLVTGVELPSGVGKMKNLQELSMVDVSKSNAAAVEELGELLKLRILGLKWSLKKGDKDCAACEQNLVDALNKLTLQHLCLDADKDCSLDFLVESWCPSSKLREFKLACSHYYFPHVPKTMARAELPRLTYLEIGMATVSNEDLDILGGLRALIILKLRSGDSDKQRVVIGGQAGFPLLELFWLERRDGAITVTGLSFKERAMPKLRKLRLRCKYNALGLGAALAGPELGLGNLGSLKQVHVKMDLEGVADPEVEAAVAAVTKAAN</sequence>
<dbReference type="InterPro" id="IPR032675">
    <property type="entry name" value="LRR_dom_sf"/>
</dbReference>
<accession>K3YEP9</accession>
<dbReference type="eggNOG" id="KOG4658">
    <property type="taxonomic scope" value="Eukaryota"/>
</dbReference>
<dbReference type="Proteomes" id="UP000004995">
    <property type="component" value="Unassembled WGS sequence"/>
</dbReference>
<evidence type="ECO:0000259" key="2">
    <source>
        <dbReference type="Pfam" id="PF23598"/>
    </source>
</evidence>
<dbReference type="InterPro" id="IPR055414">
    <property type="entry name" value="LRR_R13L4/SHOC2-like"/>
</dbReference>